<keyword evidence="1" id="KW-0732">Signal</keyword>
<evidence type="ECO:0000259" key="3">
    <source>
        <dbReference type="Pfam" id="PF13229"/>
    </source>
</evidence>
<sequence>MVHYFKTHHLVAAIFSCIVCISFPAWATRYAPSVIYSQPFFNIRDYGARGDGHTNDAPAINKAIQAAHDAGGGTVFFPAGTYLSGSIHLQSHVTLYLDNGCVILASENPQDYDTAEPNPHDQYQDYGHSHWHNSLIWGENLEDIAIEGPGMIDGKGLTRNYRSDQKPEGVGNKAIALKNCHNVVLRDFKIYRGGWFGLLLTGVDNLTIDNLMIDTNRDGMDIDACKNVRVTNCVVNSPYDDGICLKSSYGLGFAKPTENVTISNCIVSGDYVIGSVIDGTYKLYPDTMRVPRTGRIKFGTESNGGFKNITISNCVLDHCGGLALETVDGGDLENVTISNITMRDIVNTPIFIRLGARLRGPQGTQPGHVDKVSISHIVVYSSASRAASTISGIPGHDIEHVTLSDMQIFLQGGGTADQTSITPSEKENAYPEPTMFGTLPCYGFYIRHAKNIAIDNVQIHTIEKDARPAIQTDDVKEVQFRFLDLPGDNPKPYFHFIRTNNIEIYHCTNTKDEFISATTDETR</sequence>
<dbReference type="InterPro" id="IPR051801">
    <property type="entry name" value="GH28_Enzymes"/>
</dbReference>
<accession>A0A1I7NIU1</accession>
<dbReference type="Pfam" id="PF13229">
    <property type="entry name" value="Beta_helix"/>
    <property type="match status" value="1"/>
</dbReference>
<dbReference type="PROSITE" id="PS51257">
    <property type="entry name" value="PROKAR_LIPOPROTEIN"/>
    <property type="match status" value="1"/>
</dbReference>
<dbReference type="SMART" id="SM00710">
    <property type="entry name" value="PbH1"/>
    <property type="match status" value="6"/>
</dbReference>
<dbReference type="STRING" id="1393122.SAMN05660895_2030"/>
<dbReference type="AlphaFoldDB" id="A0A1I7NIU1"/>
<dbReference type="EMBL" id="FPCJ01000001">
    <property type="protein sequence ID" value="SFV34549.1"/>
    <property type="molecule type" value="Genomic_DNA"/>
</dbReference>
<reference evidence="5" key="1">
    <citation type="submission" date="2016-10" db="EMBL/GenBank/DDBJ databases">
        <authorList>
            <person name="Varghese N."/>
            <person name="Submissions S."/>
        </authorList>
    </citation>
    <scope>NUCLEOTIDE SEQUENCE [LARGE SCALE GENOMIC DNA]</scope>
    <source>
        <strain evidence="5">DSM 14807</strain>
    </source>
</reference>
<keyword evidence="5" id="KW-1185">Reference proteome</keyword>
<feature type="chain" id="PRO_5011671371" evidence="1">
    <location>
        <begin position="28"/>
        <end position="523"/>
    </location>
</feature>
<dbReference type="InterPro" id="IPR006626">
    <property type="entry name" value="PbH1"/>
</dbReference>
<organism evidence="4 5">
    <name type="scientific">Thermoflavifilum thermophilum</name>
    <dbReference type="NCBI Taxonomy" id="1393122"/>
    <lineage>
        <taxon>Bacteria</taxon>
        <taxon>Pseudomonadati</taxon>
        <taxon>Bacteroidota</taxon>
        <taxon>Chitinophagia</taxon>
        <taxon>Chitinophagales</taxon>
        <taxon>Chitinophagaceae</taxon>
        <taxon>Thermoflavifilum</taxon>
    </lineage>
</organism>
<evidence type="ECO:0000259" key="2">
    <source>
        <dbReference type="Pfam" id="PF12708"/>
    </source>
</evidence>
<feature type="signal peptide" evidence="1">
    <location>
        <begin position="1"/>
        <end position="27"/>
    </location>
</feature>
<feature type="domain" description="Rhamnogalacturonase A/B/Epimerase-like pectate lyase" evidence="2">
    <location>
        <begin position="40"/>
        <end position="96"/>
    </location>
</feature>
<dbReference type="InterPro" id="IPR012334">
    <property type="entry name" value="Pectin_lyas_fold"/>
</dbReference>
<dbReference type="PANTHER" id="PTHR31339:SF9">
    <property type="entry name" value="PLASMIN AND FIBRONECTIN-BINDING PROTEIN A"/>
    <property type="match status" value="1"/>
</dbReference>
<name>A0A1I7NIU1_9BACT</name>
<dbReference type="Gene3D" id="2.160.20.10">
    <property type="entry name" value="Single-stranded right-handed beta-helix, Pectin lyase-like"/>
    <property type="match status" value="1"/>
</dbReference>
<gene>
    <name evidence="4" type="ORF">SAMN05660895_2030</name>
</gene>
<feature type="domain" description="Right handed beta helix" evidence="3">
    <location>
        <begin position="171"/>
        <end position="270"/>
    </location>
</feature>
<dbReference type="InterPro" id="IPR039448">
    <property type="entry name" value="Beta_helix"/>
</dbReference>
<dbReference type="GO" id="GO:0005975">
    <property type="term" value="P:carbohydrate metabolic process"/>
    <property type="evidence" value="ECO:0007669"/>
    <property type="project" value="InterPro"/>
</dbReference>
<dbReference type="GO" id="GO:0004650">
    <property type="term" value="F:polygalacturonase activity"/>
    <property type="evidence" value="ECO:0007669"/>
    <property type="project" value="InterPro"/>
</dbReference>
<dbReference type="PANTHER" id="PTHR31339">
    <property type="entry name" value="PECTIN LYASE-RELATED"/>
    <property type="match status" value="1"/>
</dbReference>
<proteinExistence type="predicted"/>
<evidence type="ECO:0000256" key="1">
    <source>
        <dbReference type="SAM" id="SignalP"/>
    </source>
</evidence>
<dbReference type="Proteomes" id="UP000199537">
    <property type="component" value="Unassembled WGS sequence"/>
</dbReference>
<dbReference type="Pfam" id="PF12708">
    <property type="entry name" value="Pect-lyase_RHGA_epim"/>
    <property type="match status" value="1"/>
</dbReference>
<evidence type="ECO:0000313" key="4">
    <source>
        <dbReference type="EMBL" id="SFV34549.1"/>
    </source>
</evidence>
<protein>
    <submittedName>
        <fullName evidence="4">Polygalacturonase</fullName>
    </submittedName>
</protein>
<evidence type="ECO:0000313" key="5">
    <source>
        <dbReference type="Proteomes" id="UP000199537"/>
    </source>
</evidence>
<dbReference type="RefSeq" id="WP_092460215.1">
    <property type="nucleotide sequence ID" value="NZ_FPCJ01000001.1"/>
</dbReference>
<dbReference type="InterPro" id="IPR011050">
    <property type="entry name" value="Pectin_lyase_fold/virulence"/>
</dbReference>
<dbReference type="OrthoDB" id="9795222at2"/>
<dbReference type="SUPFAM" id="SSF51126">
    <property type="entry name" value="Pectin lyase-like"/>
    <property type="match status" value="1"/>
</dbReference>
<dbReference type="InterPro" id="IPR024535">
    <property type="entry name" value="RHGA/B-epi-like_pectate_lyase"/>
</dbReference>